<dbReference type="EMBL" id="QJUI01000009">
    <property type="protein sequence ID" value="TBU79731.1"/>
    <property type="molecule type" value="Genomic_DNA"/>
</dbReference>
<dbReference type="FunFam" id="3.40.390.10:FF:000012">
    <property type="entry name" value="Protein MtfA"/>
    <property type="match status" value="1"/>
</dbReference>
<evidence type="ECO:0000313" key="2">
    <source>
        <dbReference type="EMBL" id="TBU79731.1"/>
    </source>
</evidence>
<dbReference type="PANTHER" id="PTHR30164:SF2">
    <property type="entry name" value="PROTEIN MTFA"/>
    <property type="match status" value="1"/>
</dbReference>
<dbReference type="InterPro" id="IPR024079">
    <property type="entry name" value="MetalloPept_cat_dom_sf"/>
</dbReference>
<dbReference type="RefSeq" id="WP_131180184.1">
    <property type="nucleotide sequence ID" value="NZ_QJUI01000009.1"/>
</dbReference>
<keyword evidence="3" id="KW-1185">Reference proteome</keyword>
<name>A0A4Q9QMF5_9GAMM</name>
<dbReference type="InterPro" id="IPR042252">
    <property type="entry name" value="MtfA_N"/>
</dbReference>
<proteinExistence type="predicted"/>
<dbReference type="OrthoDB" id="9786424at2"/>
<dbReference type="Gene3D" id="3.40.390.10">
    <property type="entry name" value="Collagenase (Catalytic Domain)"/>
    <property type="match status" value="1"/>
</dbReference>
<dbReference type="GO" id="GO:0008237">
    <property type="term" value="F:metallopeptidase activity"/>
    <property type="evidence" value="ECO:0007669"/>
    <property type="project" value="InterPro"/>
</dbReference>
<reference evidence="2 3" key="1">
    <citation type="submission" date="2018-06" db="EMBL/GenBank/DDBJ databases">
        <title>Three novel Pseudomonas species isolated from symptomatic oak.</title>
        <authorList>
            <person name="Bueno-Gonzalez V."/>
            <person name="Brady C."/>
        </authorList>
    </citation>
    <scope>NUCLEOTIDE SEQUENCE [LARGE SCALE GENOMIC DNA]</scope>
    <source>
        <strain evidence="2 3">P9A</strain>
    </source>
</reference>
<dbReference type="Proteomes" id="UP000292302">
    <property type="component" value="Unassembled WGS sequence"/>
</dbReference>
<dbReference type="AlphaFoldDB" id="A0A4Q9QMF5"/>
<comment type="caution">
    <text evidence="2">The sequence shown here is derived from an EMBL/GenBank/DDBJ whole genome shotgun (WGS) entry which is preliminary data.</text>
</comment>
<dbReference type="GO" id="GO:0005829">
    <property type="term" value="C:cytosol"/>
    <property type="evidence" value="ECO:0007669"/>
    <property type="project" value="TreeGrafter"/>
</dbReference>
<dbReference type="PANTHER" id="PTHR30164">
    <property type="entry name" value="MTFA PEPTIDASE"/>
    <property type="match status" value="1"/>
</dbReference>
<dbReference type="Gene3D" id="1.10.472.150">
    <property type="entry name" value="Glucose-regulated metallo-peptidase M90, N-terminal domain"/>
    <property type="match status" value="1"/>
</dbReference>
<dbReference type="SUPFAM" id="SSF55486">
    <property type="entry name" value="Metalloproteases ('zincins'), catalytic domain"/>
    <property type="match status" value="1"/>
</dbReference>
<gene>
    <name evidence="2" type="ORF">DNK06_11610</name>
</gene>
<dbReference type="Pfam" id="PF06167">
    <property type="entry name" value="Peptidase_M90"/>
    <property type="match status" value="1"/>
</dbReference>
<dbReference type="InterPro" id="IPR010384">
    <property type="entry name" value="MtfA_fam"/>
</dbReference>
<dbReference type="CDD" id="cd20169">
    <property type="entry name" value="Peptidase_M90_mtfA"/>
    <property type="match status" value="1"/>
</dbReference>
<evidence type="ECO:0000313" key="3">
    <source>
        <dbReference type="Proteomes" id="UP000292302"/>
    </source>
</evidence>
<protein>
    <submittedName>
        <fullName evidence="2">Zinc-dependent peptidase</fullName>
    </submittedName>
</protein>
<organism evidence="2 3">
    <name type="scientific">Phytopseudomonas daroniae</name>
    <dbReference type="NCBI Taxonomy" id="2487519"/>
    <lineage>
        <taxon>Bacteria</taxon>
        <taxon>Pseudomonadati</taxon>
        <taxon>Pseudomonadota</taxon>
        <taxon>Gammaproteobacteria</taxon>
        <taxon>Pseudomonadales</taxon>
        <taxon>Pseudomonadaceae</taxon>
        <taxon>Phytopseudomonas</taxon>
    </lineage>
</organism>
<sequence>MWSFSAWRRRRILSRHPVSDDSWAIVRQRLPILDGLSEDDERRLRERAVLFLHSKHLTTLPGLELDNEDRLALATLAELPLLGLTDLNWYQGFHEVILYPDDFVSPQRHRDSGGIEHEWDGEHSGEAWQQGPVILAWPGVQASGGWEGYNLVIHELAHKLDMLGGDANGLPPLHHGMSIQDWAAAMQQAFDSMNAALDADPEAQTALDPYAAENPAEFFAVTSEYFFNAPDLLDETFPEVYAQLRLFYRQDPLARLRRLQVEHPDYQETNASPTDGEGECLADQDVKRPH</sequence>
<feature type="region of interest" description="Disordered" evidence="1">
    <location>
        <begin position="266"/>
        <end position="290"/>
    </location>
</feature>
<evidence type="ECO:0000256" key="1">
    <source>
        <dbReference type="SAM" id="MobiDB-lite"/>
    </source>
</evidence>
<accession>A0A4Q9QMF5</accession>
<dbReference type="GO" id="GO:0004177">
    <property type="term" value="F:aminopeptidase activity"/>
    <property type="evidence" value="ECO:0007669"/>
    <property type="project" value="TreeGrafter"/>
</dbReference>